<feature type="transmembrane region" description="Helical" evidence="1">
    <location>
        <begin position="5"/>
        <end position="25"/>
    </location>
</feature>
<protein>
    <submittedName>
        <fullName evidence="2">DUF922 domain-containing protein</fullName>
    </submittedName>
</protein>
<keyword evidence="1" id="KW-0812">Transmembrane</keyword>
<gene>
    <name evidence="2" type="ORF">DIU24_01535</name>
</gene>
<evidence type="ECO:0000256" key="1">
    <source>
        <dbReference type="SAM" id="Phobius"/>
    </source>
</evidence>
<accession>A0A656PPZ3</accession>
<feature type="transmembrane region" description="Helical" evidence="1">
    <location>
        <begin position="37"/>
        <end position="61"/>
    </location>
</feature>
<dbReference type="EMBL" id="DQFB01000003">
    <property type="protein sequence ID" value="HCQ40377.1"/>
    <property type="molecule type" value="Genomic_DNA"/>
</dbReference>
<sequence>MILTILTPLFFTLWLVSICIFIILVELSNLPIAPENIGNYIGLTIVSGIFFFISGAILSLIRKDKILISDDTYTKFALSFGALFVILLSVSYYFYRSWGLKNYESKRNVVSLKDSPEYKAVEEKPEVQKHGYQPGPTINSVSQSYFVEGSTREELCNSVEKWQENQGLERTLAHINYNLENFYYTIYTDRGWTIGNFTVTANAVITVPQWRSSAGASDGTKSDWRAFKNAVASHEREHQDILVEHANKLVDRYNNLGYYQTEAALKTAIDNTYGAVMTEMDKAQEVFDDKHGESDSYSYLCR</sequence>
<keyword evidence="1" id="KW-0472">Membrane</keyword>
<dbReference type="Proteomes" id="UP000262056">
    <property type="component" value="Unassembled WGS sequence"/>
</dbReference>
<feature type="transmembrane region" description="Helical" evidence="1">
    <location>
        <begin position="73"/>
        <end position="95"/>
    </location>
</feature>
<evidence type="ECO:0000313" key="3">
    <source>
        <dbReference type="Proteomes" id="UP000262056"/>
    </source>
</evidence>
<dbReference type="InterPro" id="IPR010321">
    <property type="entry name" value="DUF922"/>
</dbReference>
<keyword evidence="1" id="KW-1133">Transmembrane helix</keyword>
<name>A0A656PPZ3_UNCKA</name>
<organism evidence="2 3">
    <name type="scientific">candidate division WWE3 bacterium</name>
    <dbReference type="NCBI Taxonomy" id="2053526"/>
    <lineage>
        <taxon>Bacteria</taxon>
        <taxon>Katanobacteria</taxon>
    </lineage>
</organism>
<comment type="caution">
    <text evidence="2">The sequence shown here is derived from an EMBL/GenBank/DDBJ whole genome shotgun (WGS) entry which is preliminary data.</text>
</comment>
<dbReference type="AlphaFoldDB" id="A0A656PPZ3"/>
<reference evidence="2 3" key="1">
    <citation type="journal article" date="2018" name="Nat. Biotechnol.">
        <title>A standardized bacterial taxonomy based on genome phylogeny substantially revises the tree of life.</title>
        <authorList>
            <person name="Parks D.H."/>
            <person name="Chuvochina M."/>
            <person name="Waite D.W."/>
            <person name="Rinke C."/>
            <person name="Skarshewski A."/>
            <person name="Chaumeil P.A."/>
            <person name="Hugenholtz P."/>
        </authorList>
    </citation>
    <scope>NUCLEOTIDE SEQUENCE [LARGE SCALE GENOMIC DNA]</scope>
    <source>
        <strain evidence="2">UBA12021</strain>
    </source>
</reference>
<evidence type="ECO:0000313" key="2">
    <source>
        <dbReference type="EMBL" id="HCQ40377.1"/>
    </source>
</evidence>
<dbReference type="Pfam" id="PF06037">
    <property type="entry name" value="DUF922"/>
    <property type="match status" value="1"/>
</dbReference>
<proteinExistence type="predicted"/>